<gene>
    <name evidence="2" type="ORF">GCM10007424_23000</name>
</gene>
<dbReference type="RefSeq" id="WP_188621446.1">
    <property type="nucleotide sequence ID" value="NZ_BMJE01000006.1"/>
</dbReference>
<organism evidence="2 3">
    <name type="scientific">Flavobacterium suaedae</name>
    <dbReference type="NCBI Taxonomy" id="1767027"/>
    <lineage>
        <taxon>Bacteria</taxon>
        <taxon>Pseudomonadati</taxon>
        <taxon>Bacteroidota</taxon>
        <taxon>Flavobacteriia</taxon>
        <taxon>Flavobacteriales</taxon>
        <taxon>Flavobacteriaceae</taxon>
        <taxon>Flavobacterium</taxon>
    </lineage>
</organism>
<dbReference type="Proteomes" id="UP000615760">
    <property type="component" value="Unassembled WGS sequence"/>
</dbReference>
<keyword evidence="1" id="KW-0732">Signal</keyword>
<feature type="chain" id="PRO_5045943966" description="PorT family protein" evidence="1">
    <location>
        <begin position="22"/>
        <end position="346"/>
    </location>
</feature>
<reference evidence="3" key="1">
    <citation type="journal article" date="2019" name="Int. J. Syst. Evol. Microbiol.">
        <title>The Global Catalogue of Microorganisms (GCM) 10K type strain sequencing project: providing services to taxonomists for standard genome sequencing and annotation.</title>
        <authorList>
            <consortium name="The Broad Institute Genomics Platform"/>
            <consortium name="The Broad Institute Genome Sequencing Center for Infectious Disease"/>
            <person name="Wu L."/>
            <person name="Ma J."/>
        </authorList>
    </citation>
    <scope>NUCLEOTIDE SEQUENCE [LARGE SCALE GENOMIC DNA]</scope>
    <source>
        <strain evidence="3">CGMCC 1.15461</strain>
    </source>
</reference>
<sequence>MRTVIFYVVASLCLFVSQLNAQTFRERAEKISNNIEEITKQEKDSLKMEVDSVNARLEDGDISSEEAKRLKQEYAEKRASNIESRIAVEEEKLTQLVKDKVDGKIPEGDRKYIEINIRNKKVDTTKTGCSSKPYEYKRTTSQFVFAIGANRIVADGEIDDDEFKGRSEFYEWGISWNTRLLQNNNLLHLKYGASLQYNNLRPDNNKMFTAEDGKTFLVESDKDLDVSRLRYVNLVMPVHLELDFTKKRATEDKVYYPTHESFRIGFGGYVGVNVKEKQILKYNENGHKVKHKEKGDFNVSDFVYGVSAYVGYGQVSLYAKYDLQPLFSDNDVDHNNLSMGVRFDFN</sequence>
<evidence type="ECO:0000313" key="3">
    <source>
        <dbReference type="Proteomes" id="UP000615760"/>
    </source>
</evidence>
<feature type="signal peptide" evidence="1">
    <location>
        <begin position="1"/>
        <end position="21"/>
    </location>
</feature>
<keyword evidence="3" id="KW-1185">Reference proteome</keyword>
<dbReference type="EMBL" id="BMJE01000006">
    <property type="protein sequence ID" value="GGB82377.1"/>
    <property type="molecule type" value="Genomic_DNA"/>
</dbReference>
<proteinExistence type="predicted"/>
<accession>A0ABQ1JYH9</accession>
<evidence type="ECO:0008006" key="4">
    <source>
        <dbReference type="Google" id="ProtNLM"/>
    </source>
</evidence>
<comment type="caution">
    <text evidence="2">The sequence shown here is derived from an EMBL/GenBank/DDBJ whole genome shotgun (WGS) entry which is preliminary data.</text>
</comment>
<evidence type="ECO:0000256" key="1">
    <source>
        <dbReference type="SAM" id="SignalP"/>
    </source>
</evidence>
<name>A0ABQ1JYH9_9FLAO</name>
<evidence type="ECO:0000313" key="2">
    <source>
        <dbReference type="EMBL" id="GGB82377.1"/>
    </source>
</evidence>
<protein>
    <recommendedName>
        <fullName evidence="4">PorT family protein</fullName>
    </recommendedName>
</protein>